<evidence type="ECO:0000313" key="2">
    <source>
        <dbReference type="Proteomes" id="UP000184286"/>
    </source>
</evidence>
<dbReference type="EMBL" id="MPOH02000023">
    <property type="protein sequence ID" value="OQD52014.1"/>
    <property type="molecule type" value="Genomic_DNA"/>
</dbReference>
<dbReference type="Proteomes" id="UP000184286">
    <property type="component" value="Unassembled WGS sequence"/>
</dbReference>
<proteinExistence type="predicted"/>
<evidence type="ECO:0000313" key="1">
    <source>
        <dbReference type="EMBL" id="OQD52014.1"/>
    </source>
</evidence>
<reference evidence="1 2" key="2">
    <citation type="submission" date="2017-02" db="EMBL/GenBank/DDBJ databases">
        <title>Draft genome sequence of Streptomyces phaeoluteigriseus type strain DSM41896.</title>
        <authorList>
            <person name="Salih T.S."/>
            <person name="Algora Gallardo L."/>
            <person name="Melo Santos T."/>
            <person name="Filgueira Martinez S."/>
            <person name="Herron P.R."/>
        </authorList>
    </citation>
    <scope>NUCLEOTIDE SEQUENCE [LARGE SCALE GENOMIC DNA]</scope>
    <source>
        <strain evidence="1 2">DSM 41896</strain>
    </source>
</reference>
<protein>
    <submittedName>
        <fullName evidence="1">Uncharacterized protein</fullName>
    </submittedName>
</protein>
<organism evidence="1 2">
    <name type="scientific">Streptomyces phaeoluteigriseus</name>
    <dbReference type="NCBI Taxonomy" id="114686"/>
    <lineage>
        <taxon>Bacteria</taxon>
        <taxon>Bacillati</taxon>
        <taxon>Actinomycetota</taxon>
        <taxon>Actinomycetes</taxon>
        <taxon>Kitasatosporales</taxon>
        <taxon>Streptomycetaceae</taxon>
        <taxon>Streptomyces</taxon>
        <taxon>Streptomyces aurantiacus group</taxon>
    </lineage>
</organism>
<gene>
    <name evidence="1" type="ORF">BM536_036885</name>
</gene>
<comment type="caution">
    <text evidence="1">The sequence shown here is derived from an EMBL/GenBank/DDBJ whole genome shotgun (WGS) entry which is preliminary data.</text>
</comment>
<accession>A0A1V6MHS1</accession>
<dbReference type="RefSeq" id="WP_073495444.1">
    <property type="nucleotide sequence ID" value="NZ_MPOH02000023.1"/>
</dbReference>
<sequence length="192" mass="20675">MPEHTPWIGVGSRTCERALVEAFTAIEGVAHEWPWEFHGGRSRTVITPQGSTAGLCSQTVFGHVVVSVDDGRTDLVAMLDAACPLQTPTELTARFLDASSPGDRADALLGLASAAAIHREVTVPKLEQCVALALDSDEPWLRLIALRAISMMPAATAHRLLADREDPANPGLEEWRDHYAEQFADSAPNSSP</sequence>
<name>A0A1V6MHS1_9ACTN</name>
<dbReference type="AlphaFoldDB" id="A0A1V6MHS1"/>
<reference evidence="2" key="1">
    <citation type="submission" date="2016-11" db="EMBL/GenBank/DDBJ databases">
        <authorList>
            <person name="Schniete J.K."/>
            <person name="Salih T."/>
            <person name="Algora Gallardo L."/>
            <person name="Martinez Fernandez S."/>
            <person name="Herron P.R."/>
        </authorList>
    </citation>
    <scope>NUCLEOTIDE SEQUENCE [LARGE SCALE GENOMIC DNA]</scope>
    <source>
        <strain evidence="2">DSM 41896</strain>
    </source>
</reference>